<reference evidence="6" key="3">
    <citation type="submission" date="2018-08" db="EMBL/GenBank/DDBJ databases">
        <title>Leveraging single-cell genomics to expand the Fungal Tree of Life.</title>
        <authorList>
            <consortium name="DOE Joint Genome Institute"/>
            <person name="Ahrendt S.R."/>
            <person name="Quandt C.A."/>
            <person name="Ciobanu D."/>
            <person name="Clum A."/>
            <person name="Salamov A."/>
            <person name="Andreopoulos B."/>
            <person name="Cheng J.-F."/>
            <person name="Woyke T."/>
            <person name="Pelin A."/>
            <person name="Henrissat B."/>
            <person name="Reynolds N."/>
            <person name="Benny G.L."/>
            <person name="Smith M.E."/>
            <person name="James T.Y."/>
            <person name="Grigoriev I.V."/>
        </authorList>
    </citation>
    <scope>NUCLEOTIDE SEQUENCE</scope>
    <source>
        <strain evidence="6">CSF55</strain>
    </source>
</reference>
<keyword evidence="1" id="KW-0343">GTPase activation</keyword>
<dbReference type="GO" id="GO:0006606">
    <property type="term" value="P:protein import into nucleus"/>
    <property type="evidence" value="ECO:0007669"/>
    <property type="project" value="EnsemblFungi"/>
</dbReference>
<gene>
    <name evidence="5" type="ORF">O9G_004737</name>
    <name evidence="6" type="ORF">ROZALSC1DRAFT_28695</name>
</gene>
<evidence type="ECO:0000313" key="7">
    <source>
        <dbReference type="Proteomes" id="UP000030755"/>
    </source>
</evidence>
<evidence type="ECO:0000256" key="3">
    <source>
        <dbReference type="ARBA" id="ARBA00022737"/>
    </source>
</evidence>
<organism evidence="5 7">
    <name type="scientific">Rozella allomycis (strain CSF55)</name>
    <dbReference type="NCBI Taxonomy" id="988480"/>
    <lineage>
        <taxon>Eukaryota</taxon>
        <taxon>Fungi</taxon>
        <taxon>Fungi incertae sedis</taxon>
        <taxon>Cryptomycota</taxon>
        <taxon>Cryptomycota incertae sedis</taxon>
        <taxon>Rozella</taxon>
    </lineage>
</organism>
<evidence type="ECO:0000313" key="6">
    <source>
        <dbReference type="EMBL" id="RKP19738.1"/>
    </source>
</evidence>
<evidence type="ECO:0000256" key="1">
    <source>
        <dbReference type="ARBA" id="ARBA00022468"/>
    </source>
</evidence>
<dbReference type="GO" id="GO:0034399">
    <property type="term" value="C:nuclear periphery"/>
    <property type="evidence" value="ECO:0007669"/>
    <property type="project" value="EnsemblFungi"/>
</dbReference>
<feature type="compositionally biased region" description="Acidic residues" evidence="4">
    <location>
        <begin position="345"/>
        <end position="365"/>
    </location>
</feature>
<dbReference type="InterPro" id="IPR032675">
    <property type="entry name" value="LRR_dom_sf"/>
</dbReference>
<dbReference type="GO" id="GO:0005829">
    <property type="term" value="C:cytosol"/>
    <property type="evidence" value="ECO:0007669"/>
    <property type="project" value="EnsemblFungi"/>
</dbReference>
<dbReference type="GO" id="GO:0006611">
    <property type="term" value="P:protein export from nucleus"/>
    <property type="evidence" value="ECO:0007669"/>
    <property type="project" value="EnsemblFungi"/>
</dbReference>
<name>A0A075B3D5_ROZAC</name>
<dbReference type="Gene3D" id="3.80.10.10">
    <property type="entry name" value="Ribonuclease Inhibitor"/>
    <property type="match status" value="1"/>
</dbReference>
<dbReference type="AlphaFoldDB" id="A0A075B3D5"/>
<dbReference type="PANTHER" id="PTHR24113:SF12">
    <property type="entry name" value="RAN GTPASE-ACTIVATING PROTEIN 1"/>
    <property type="match status" value="1"/>
</dbReference>
<sequence length="386" mass="41597">MAQSKVFSLEGKGLKLNTAEDIQPFLDEITAETTEIRLSGNTFGVEAISALADALSITKSLKTAELSDIFTGRLLGEIPLALKSLCDAFLKQPLEKLNLSDNAFGPAGANPLVEYLENAVHLKVLMLNNNGLGPQGGSTIAKALVSLAEKLNSEQIDSGLEVIVIGRNRLENAAAKELGKAIKAHSKTLQQILLPQNGIRPEGVEDLSEALATCKNLEILDLNDNTFTQVGSLAFSKAIDKNEWPKLKNLNIGDCLLGSVGSKAVWKSLSSANFKELNSINYQYNEMDEDGALIAAQALLRFESLNSLSLNGNSFNPDGSAAEAIKNNLDRMGKLDILDEWDDMDYEEDSEEESEEESGESECEETVLKEGTSMDALASAVNNLSV</sequence>
<dbReference type="GO" id="GO:0031509">
    <property type="term" value="P:subtelomeric heterochromatin formation"/>
    <property type="evidence" value="ECO:0007669"/>
    <property type="project" value="EnsemblFungi"/>
</dbReference>
<keyword evidence="2" id="KW-0433">Leucine-rich repeat</keyword>
<dbReference type="PANTHER" id="PTHR24113">
    <property type="entry name" value="RAN GTPASE-ACTIVATING PROTEIN 1"/>
    <property type="match status" value="1"/>
</dbReference>
<dbReference type="GO" id="GO:0000781">
    <property type="term" value="C:chromosome, telomeric region"/>
    <property type="evidence" value="ECO:0007669"/>
    <property type="project" value="GOC"/>
</dbReference>
<dbReference type="HOGENOM" id="CLU_028747_3_0_1"/>
<dbReference type="Proteomes" id="UP000281549">
    <property type="component" value="Unassembled WGS sequence"/>
</dbReference>
<dbReference type="EMBL" id="KE560410">
    <property type="protein sequence ID" value="EPZ36869.1"/>
    <property type="molecule type" value="Genomic_DNA"/>
</dbReference>
<dbReference type="STRING" id="988480.A0A075B3D5"/>
<evidence type="ECO:0000313" key="5">
    <source>
        <dbReference type="EMBL" id="EPZ36869.1"/>
    </source>
</evidence>
<dbReference type="GO" id="GO:0031267">
    <property type="term" value="F:small GTPase binding"/>
    <property type="evidence" value="ECO:0007669"/>
    <property type="project" value="EnsemblFungi"/>
</dbReference>
<dbReference type="InterPro" id="IPR001611">
    <property type="entry name" value="Leu-rich_rpt"/>
</dbReference>
<evidence type="ECO:0000256" key="4">
    <source>
        <dbReference type="SAM" id="MobiDB-lite"/>
    </source>
</evidence>
<evidence type="ECO:0000313" key="8">
    <source>
        <dbReference type="Proteomes" id="UP000281549"/>
    </source>
</evidence>
<reference evidence="5 7" key="1">
    <citation type="journal article" date="2013" name="Curr. Biol.">
        <title>Shared signatures of parasitism and phylogenomics unite Cryptomycota and microsporidia.</title>
        <authorList>
            <person name="James T.Y."/>
            <person name="Pelin A."/>
            <person name="Bonen L."/>
            <person name="Ahrendt S."/>
            <person name="Sain D."/>
            <person name="Corradi N."/>
            <person name="Stajich J.E."/>
        </authorList>
    </citation>
    <scope>NUCLEOTIDE SEQUENCE [LARGE SCALE GENOMIC DNA]</scope>
    <source>
        <strain evidence="5">CSF55</strain>
        <strain evidence="5">CSF55</strain>
    </source>
</reference>
<evidence type="ECO:0000256" key="2">
    <source>
        <dbReference type="ARBA" id="ARBA00022614"/>
    </source>
</evidence>
<dbReference type="GO" id="GO:0048471">
    <property type="term" value="C:perinuclear region of cytoplasm"/>
    <property type="evidence" value="ECO:0007669"/>
    <property type="project" value="TreeGrafter"/>
</dbReference>
<dbReference type="GO" id="GO:0000054">
    <property type="term" value="P:ribosomal subunit export from nucleus"/>
    <property type="evidence" value="ECO:0007669"/>
    <property type="project" value="EnsemblFungi"/>
</dbReference>
<dbReference type="OMA" id="NGSMEAW"/>
<keyword evidence="3" id="KW-0677">Repeat</keyword>
<keyword evidence="7" id="KW-1185">Reference proteome</keyword>
<accession>A0A075B3D5</accession>
<dbReference type="InterPro" id="IPR027038">
    <property type="entry name" value="RanGap"/>
</dbReference>
<reference evidence="8" key="2">
    <citation type="journal article" date="2018" name="Nat. Microbiol.">
        <title>Leveraging single-cell genomics to expand the fungal tree of life.</title>
        <authorList>
            <person name="Ahrendt S.R."/>
            <person name="Quandt C.A."/>
            <person name="Ciobanu D."/>
            <person name="Clum A."/>
            <person name="Salamov A."/>
            <person name="Andreopoulos B."/>
            <person name="Cheng J.F."/>
            <person name="Woyke T."/>
            <person name="Pelin A."/>
            <person name="Henrissat B."/>
            <person name="Reynolds N.K."/>
            <person name="Benny G.L."/>
            <person name="Smith M.E."/>
            <person name="James T.Y."/>
            <person name="Grigoriev I.V."/>
        </authorList>
    </citation>
    <scope>NUCLEOTIDE SEQUENCE [LARGE SCALE GENOMIC DNA]</scope>
    <source>
        <strain evidence="8">CSF55</strain>
    </source>
</reference>
<dbReference type="EMBL" id="ML005170">
    <property type="protein sequence ID" value="RKP19738.1"/>
    <property type="molecule type" value="Genomic_DNA"/>
</dbReference>
<dbReference type="SMART" id="SM00368">
    <property type="entry name" value="LRR_RI"/>
    <property type="match status" value="8"/>
</dbReference>
<dbReference type="GO" id="GO:0006404">
    <property type="term" value="P:RNA import into nucleus"/>
    <property type="evidence" value="ECO:0007669"/>
    <property type="project" value="EnsemblFungi"/>
</dbReference>
<dbReference type="OrthoDB" id="184583at2759"/>
<dbReference type="PROSITE" id="PS51450">
    <property type="entry name" value="LRR"/>
    <property type="match status" value="1"/>
</dbReference>
<proteinExistence type="predicted"/>
<dbReference type="CDD" id="cd00116">
    <property type="entry name" value="LRR_RI"/>
    <property type="match status" value="1"/>
</dbReference>
<protein>
    <submittedName>
        <fullName evidence="6">RNI-like protein</fullName>
    </submittedName>
    <submittedName>
        <fullName evidence="5">Ran GTPase-activating protein domain-containing protein</fullName>
    </submittedName>
</protein>
<dbReference type="Proteomes" id="UP000030755">
    <property type="component" value="Unassembled WGS sequence"/>
</dbReference>
<dbReference type="Pfam" id="PF13516">
    <property type="entry name" value="LRR_6"/>
    <property type="match status" value="3"/>
</dbReference>
<feature type="region of interest" description="Disordered" evidence="4">
    <location>
        <begin position="345"/>
        <end position="374"/>
    </location>
</feature>
<dbReference type="GO" id="GO:0005096">
    <property type="term" value="F:GTPase activator activity"/>
    <property type="evidence" value="ECO:0007669"/>
    <property type="project" value="UniProtKB-KW"/>
</dbReference>
<dbReference type="SUPFAM" id="SSF52047">
    <property type="entry name" value="RNI-like"/>
    <property type="match status" value="1"/>
</dbReference>
<dbReference type="GO" id="GO:0006409">
    <property type="term" value="P:tRNA export from nucleus"/>
    <property type="evidence" value="ECO:0007669"/>
    <property type="project" value="EnsemblFungi"/>
</dbReference>